<dbReference type="Gene3D" id="3.40.50.2300">
    <property type="match status" value="1"/>
</dbReference>
<dbReference type="AlphaFoldDB" id="G2LE95"/>
<dbReference type="Pfam" id="PF00072">
    <property type="entry name" value="Response_reg"/>
    <property type="match status" value="1"/>
</dbReference>
<dbReference type="InterPro" id="IPR001789">
    <property type="entry name" value="Sig_transdc_resp-reg_receiver"/>
</dbReference>
<keyword evidence="1 3" id="KW-0597">Phosphoprotein</keyword>
<proteinExistence type="predicted"/>
<gene>
    <name evidence="5" type="ordered locus">Cabther_A0557</name>
</gene>
<keyword evidence="6" id="KW-1185">Reference proteome</keyword>
<dbReference type="Proteomes" id="UP000006791">
    <property type="component" value="Chromosome 1"/>
</dbReference>
<dbReference type="STRING" id="981222.Cabther_A0557"/>
<evidence type="ECO:0000256" key="2">
    <source>
        <dbReference type="ARBA" id="ARBA00023012"/>
    </source>
</evidence>
<dbReference type="OrthoDB" id="9800897at2"/>
<evidence type="ECO:0000256" key="1">
    <source>
        <dbReference type="ARBA" id="ARBA00022553"/>
    </source>
</evidence>
<accession>G2LE95</accession>
<dbReference type="PROSITE" id="PS50110">
    <property type="entry name" value="RESPONSE_REGULATORY"/>
    <property type="match status" value="1"/>
</dbReference>
<keyword evidence="5" id="KW-0238">DNA-binding</keyword>
<dbReference type="EMBL" id="CP002514">
    <property type="protein sequence ID" value="AEP11315.1"/>
    <property type="molecule type" value="Genomic_DNA"/>
</dbReference>
<name>G2LE95_CHLTF</name>
<dbReference type="SMART" id="SM00448">
    <property type="entry name" value="REC"/>
    <property type="match status" value="1"/>
</dbReference>
<evidence type="ECO:0000256" key="3">
    <source>
        <dbReference type="PROSITE-ProRule" id="PRU00169"/>
    </source>
</evidence>
<evidence type="ECO:0000313" key="6">
    <source>
        <dbReference type="Proteomes" id="UP000006791"/>
    </source>
</evidence>
<dbReference type="GO" id="GO:0000160">
    <property type="term" value="P:phosphorelay signal transduction system"/>
    <property type="evidence" value="ECO:0007669"/>
    <property type="project" value="UniProtKB-KW"/>
</dbReference>
<dbReference type="InterPro" id="IPR011006">
    <property type="entry name" value="CheY-like_superfamily"/>
</dbReference>
<protein>
    <submittedName>
        <fullName evidence="5">Response regulators consisting of a CheY-like receiver domain and a winged-helix DNA-binding domain protein</fullName>
    </submittedName>
</protein>
<evidence type="ECO:0000313" key="5">
    <source>
        <dbReference type="EMBL" id="AEP11315.1"/>
    </source>
</evidence>
<dbReference type="PANTHER" id="PTHR45339:SF1">
    <property type="entry name" value="HYBRID SIGNAL TRANSDUCTION HISTIDINE KINASE J"/>
    <property type="match status" value="1"/>
</dbReference>
<dbReference type="KEGG" id="ctm:Cabther_A0557"/>
<dbReference type="GO" id="GO:0003677">
    <property type="term" value="F:DNA binding"/>
    <property type="evidence" value="ECO:0007669"/>
    <property type="project" value="UniProtKB-KW"/>
</dbReference>
<dbReference type="SUPFAM" id="SSF52172">
    <property type="entry name" value="CheY-like"/>
    <property type="match status" value="1"/>
</dbReference>
<dbReference type="HOGENOM" id="CLU_000445_69_17_0"/>
<feature type="modified residue" description="4-aspartylphosphate" evidence="3">
    <location>
        <position position="52"/>
    </location>
</feature>
<dbReference type="PANTHER" id="PTHR45339">
    <property type="entry name" value="HYBRID SIGNAL TRANSDUCTION HISTIDINE KINASE J"/>
    <property type="match status" value="1"/>
</dbReference>
<keyword evidence="2" id="KW-0902">Two-component regulatory system</keyword>
<organism evidence="5 6">
    <name type="scientific">Chloracidobacterium thermophilum (strain B)</name>
    <dbReference type="NCBI Taxonomy" id="981222"/>
    <lineage>
        <taxon>Bacteria</taxon>
        <taxon>Pseudomonadati</taxon>
        <taxon>Acidobacteriota</taxon>
        <taxon>Terriglobia</taxon>
        <taxon>Terriglobales</taxon>
        <taxon>Acidobacteriaceae</taxon>
        <taxon>Chloracidobacterium</taxon>
    </lineage>
</organism>
<evidence type="ECO:0000259" key="4">
    <source>
        <dbReference type="PROSITE" id="PS50110"/>
    </source>
</evidence>
<dbReference type="RefSeq" id="WP_014099053.1">
    <property type="nucleotide sequence ID" value="NC_016024.1"/>
</dbReference>
<sequence length="129" mass="13834">MTRILVVEDNADSREILTLELEAEGYEVCAVGDGLSAVEAAAQFQPDVIVMDISLPNLDGLEATRRIKAQPALARVPVIALTAHAMTEDEARFRAAGCDAYLAKPASPEAVQRIVQQLLAHPDRSSPTP</sequence>
<feature type="domain" description="Response regulatory" evidence="4">
    <location>
        <begin position="3"/>
        <end position="119"/>
    </location>
</feature>
<reference evidence="5 6" key="1">
    <citation type="journal article" date="2012" name="Environ. Microbiol.">
        <title>Complete genome of Candidatus Chloracidobacterium thermophilum, a chlorophyll-based photoheterotroph belonging to the phylum Acidobacteria.</title>
        <authorList>
            <person name="Garcia Costas A.M."/>
            <person name="Liu Z."/>
            <person name="Tomsho L.P."/>
            <person name="Schuster S.C."/>
            <person name="Ward D.M."/>
            <person name="Bryant D.A."/>
        </authorList>
    </citation>
    <scope>NUCLEOTIDE SEQUENCE [LARGE SCALE GENOMIC DNA]</scope>
    <source>
        <strain evidence="5 6">B</strain>
    </source>
</reference>